<dbReference type="Proteomes" id="UP000244855">
    <property type="component" value="Unassembled WGS sequence"/>
</dbReference>
<accession>A0A2V1CYG4</accession>
<dbReference type="EMBL" id="KZ806103">
    <property type="protein sequence ID" value="PVH90782.1"/>
    <property type="molecule type" value="Genomic_DNA"/>
</dbReference>
<dbReference type="AlphaFoldDB" id="A0A2V1CYG4"/>
<dbReference type="STRING" id="97972.A0A2V1CYG4"/>
<feature type="compositionally biased region" description="Basic and acidic residues" evidence="1">
    <location>
        <begin position="155"/>
        <end position="165"/>
    </location>
</feature>
<keyword evidence="3" id="KW-1185">Reference proteome</keyword>
<evidence type="ECO:0000256" key="1">
    <source>
        <dbReference type="SAM" id="MobiDB-lite"/>
    </source>
</evidence>
<dbReference type="OrthoDB" id="4161186at2759"/>
<reference evidence="2 3" key="1">
    <citation type="journal article" date="2018" name="Sci. Rep.">
        <title>Comparative genomics provides insights into the lifestyle and reveals functional heterogeneity of dark septate endophytic fungi.</title>
        <authorList>
            <person name="Knapp D.G."/>
            <person name="Nemeth J.B."/>
            <person name="Barry K."/>
            <person name="Hainaut M."/>
            <person name="Henrissat B."/>
            <person name="Johnson J."/>
            <person name="Kuo A."/>
            <person name="Lim J.H.P."/>
            <person name="Lipzen A."/>
            <person name="Nolan M."/>
            <person name="Ohm R.A."/>
            <person name="Tamas L."/>
            <person name="Grigoriev I.V."/>
            <person name="Spatafora J.W."/>
            <person name="Nagy L.G."/>
            <person name="Kovacs G.M."/>
        </authorList>
    </citation>
    <scope>NUCLEOTIDE SEQUENCE [LARGE SCALE GENOMIC DNA]</scope>
    <source>
        <strain evidence="2 3">DSE2036</strain>
    </source>
</reference>
<protein>
    <submittedName>
        <fullName evidence="2">Uncharacterized protein</fullName>
    </submittedName>
</protein>
<feature type="region of interest" description="Disordered" evidence="1">
    <location>
        <begin position="110"/>
        <end position="239"/>
    </location>
</feature>
<evidence type="ECO:0000313" key="3">
    <source>
        <dbReference type="Proteomes" id="UP000244855"/>
    </source>
</evidence>
<organism evidence="2 3">
    <name type="scientific">Periconia macrospinosa</name>
    <dbReference type="NCBI Taxonomy" id="97972"/>
    <lineage>
        <taxon>Eukaryota</taxon>
        <taxon>Fungi</taxon>
        <taxon>Dikarya</taxon>
        <taxon>Ascomycota</taxon>
        <taxon>Pezizomycotina</taxon>
        <taxon>Dothideomycetes</taxon>
        <taxon>Pleosporomycetidae</taxon>
        <taxon>Pleosporales</taxon>
        <taxon>Massarineae</taxon>
        <taxon>Periconiaceae</taxon>
        <taxon>Periconia</taxon>
    </lineage>
</organism>
<evidence type="ECO:0000313" key="2">
    <source>
        <dbReference type="EMBL" id="PVH90782.1"/>
    </source>
</evidence>
<gene>
    <name evidence="2" type="ORF">DM02DRAFT_709624</name>
</gene>
<name>A0A2V1CYG4_9PLEO</name>
<proteinExistence type="predicted"/>
<feature type="compositionally biased region" description="Acidic residues" evidence="1">
    <location>
        <begin position="211"/>
        <end position="221"/>
    </location>
</feature>
<sequence length="301" mass="32622">MPRQPTAGAMHACCNDSFVIVHIETCTFLPTHRQPPFPSSSVLKAMTCADAWLANVCAAGGDSEPPPNPTIPAEYLQKPRRQPVPAAYLVPPPSFAHSPLAPLKRRRAALSEIESPNQKRQRALNASGRKMSQSSRPPTRKSSRQAGAAGKARTTKTEALAEHDLLSTQHAVDPNATPRQTLRKRAAPPSLPAPNLHTRLAPVLTPNASEEQADGDTEDVEAQSAYESTTSKRSRSPTRRMVDLQIARKPVVSKSATSSTDVPQDVRVLYKTVQALARRSKGIIPLGIEVQFPNTLPECFS</sequence>